<dbReference type="Gene3D" id="1.10.10.10">
    <property type="entry name" value="Winged helix-like DNA-binding domain superfamily/Winged helix DNA-binding domain"/>
    <property type="match status" value="1"/>
</dbReference>
<protein>
    <submittedName>
        <fullName evidence="5">GntR family transcriptional regulator</fullName>
    </submittedName>
</protein>
<dbReference type="SMART" id="SM00345">
    <property type="entry name" value="HTH_GNTR"/>
    <property type="match status" value="1"/>
</dbReference>
<evidence type="ECO:0000256" key="1">
    <source>
        <dbReference type="ARBA" id="ARBA00023015"/>
    </source>
</evidence>
<evidence type="ECO:0000256" key="3">
    <source>
        <dbReference type="ARBA" id="ARBA00023163"/>
    </source>
</evidence>
<sequence length="291" mass="33198">MVSSRSGDHRGPEFRRVDNALREQLANGVFRPGDMLPPQRSLASEYGVSRDTVQRVLRQLDSEGWIESRRGSGSRVLRLPSVDPAGPATERRGRALLLPLIDAAFEEPTVSLDVFTLTSETLAHHLRHQTERALTKEISPERLHVRVLLPWEDAPLAYPRAKAPDDHRVWQRWQTMTRTHLKDMQECCKALRQAGVDARLEIRRVPLTPHCKLYVLNNSVMLYGTYDVVERTVTVSDGTDIEALDVIGLGSTLSYHRREEDEQSHDSMFFTSMQDWFESTWTLLGQDRTTG</sequence>
<dbReference type="InterPro" id="IPR036388">
    <property type="entry name" value="WH-like_DNA-bd_sf"/>
</dbReference>
<keyword evidence="2" id="KW-0238">DNA-binding</keyword>
<dbReference type="GO" id="GO:0045892">
    <property type="term" value="P:negative regulation of DNA-templated transcription"/>
    <property type="evidence" value="ECO:0007669"/>
    <property type="project" value="TreeGrafter"/>
</dbReference>
<gene>
    <name evidence="5" type="ORF">JEQ17_02945</name>
</gene>
<dbReference type="CDD" id="cd07377">
    <property type="entry name" value="WHTH_GntR"/>
    <property type="match status" value="1"/>
</dbReference>
<name>A0A7T7KU22_9ACTN</name>
<dbReference type="GO" id="GO:0003677">
    <property type="term" value="F:DNA binding"/>
    <property type="evidence" value="ECO:0007669"/>
    <property type="project" value="UniProtKB-KW"/>
</dbReference>
<dbReference type="PANTHER" id="PTHR44846:SF17">
    <property type="entry name" value="GNTR-FAMILY TRANSCRIPTIONAL REGULATOR"/>
    <property type="match status" value="1"/>
</dbReference>
<dbReference type="PRINTS" id="PR00035">
    <property type="entry name" value="HTHGNTR"/>
</dbReference>
<dbReference type="InterPro" id="IPR000524">
    <property type="entry name" value="Tscrpt_reg_HTH_GntR"/>
</dbReference>
<dbReference type="PROSITE" id="PS50949">
    <property type="entry name" value="HTH_GNTR"/>
    <property type="match status" value="1"/>
</dbReference>
<evidence type="ECO:0000259" key="4">
    <source>
        <dbReference type="PROSITE" id="PS50949"/>
    </source>
</evidence>
<dbReference type="AlphaFoldDB" id="A0A7T7KU22"/>
<accession>A0A7T7KU22</accession>
<keyword evidence="1" id="KW-0805">Transcription regulation</keyword>
<dbReference type="PANTHER" id="PTHR44846">
    <property type="entry name" value="MANNOSYL-D-GLYCERATE TRANSPORT/METABOLISM SYSTEM REPRESSOR MNGR-RELATED"/>
    <property type="match status" value="1"/>
</dbReference>
<reference evidence="5 6" key="1">
    <citation type="submission" date="2020-12" db="EMBL/GenBank/DDBJ databases">
        <title>A novel species.</title>
        <authorList>
            <person name="Li K."/>
        </authorList>
    </citation>
    <scope>NUCLEOTIDE SEQUENCE [LARGE SCALE GENOMIC DNA]</scope>
    <source>
        <strain evidence="5 6">ZYC-3</strain>
    </source>
</reference>
<evidence type="ECO:0000313" key="5">
    <source>
        <dbReference type="EMBL" id="QQM38523.1"/>
    </source>
</evidence>
<dbReference type="InterPro" id="IPR036390">
    <property type="entry name" value="WH_DNA-bd_sf"/>
</dbReference>
<dbReference type="GO" id="GO:0003700">
    <property type="term" value="F:DNA-binding transcription factor activity"/>
    <property type="evidence" value="ECO:0007669"/>
    <property type="project" value="InterPro"/>
</dbReference>
<dbReference type="EMBL" id="CP066831">
    <property type="protein sequence ID" value="QQM38523.1"/>
    <property type="molecule type" value="Genomic_DNA"/>
</dbReference>
<dbReference type="SUPFAM" id="SSF46785">
    <property type="entry name" value="Winged helix' DNA-binding domain"/>
    <property type="match status" value="1"/>
</dbReference>
<keyword evidence="3" id="KW-0804">Transcription</keyword>
<dbReference type="Pfam" id="PF00392">
    <property type="entry name" value="GntR"/>
    <property type="match status" value="1"/>
</dbReference>
<dbReference type="KEGG" id="slf:JEQ17_02945"/>
<dbReference type="Proteomes" id="UP000595636">
    <property type="component" value="Chromosome"/>
</dbReference>
<keyword evidence="6" id="KW-1185">Reference proteome</keyword>
<dbReference type="InterPro" id="IPR050679">
    <property type="entry name" value="Bact_HTH_transcr_reg"/>
</dbReference>
<feature type="domain" description="HTH gntR-type" evidence="4">
    <location>
        <begin position="11"/>
        <end position="79"/>
    </location>
</feature>
<evidence type="ECO:0000256" key="2">
    <source>
        <dbReference type="ARBA" id="ARBA00023125"/>
    </source>
</evidence>
<organism evidence="5 6">
    <name type="scientific">Streptomyces liliifuscus</name>
    <dbReference type="NCBI Taxonomy" id="2797636"/>
    <lineage>
        <taxon>Bacteria</taxon>
        <taxon>Bacillati</taxon>
        <taxon>Actinomycetota</taxon>
        <taxon>Actinomycetes</taxon>
        <taxon>Kitasatosporales</taxon>
        <taxon>Streptomycetaceae</taxon>
        <taxon>Streptomyces</taxon>
    </lineage>
</organism>
<evidence type="ECO:0000313" key="6">
    <source>
        <dbReference type="Proteomes" id="UP000595636"/>
    </source>
</evidence>
<proteinExistence type="predicted"/>